<keyword evidence="2" id="KW-1185">Reference proteome</keyword>
<reference evidence="2" key="2">
    <citation type="journal article" date="2016" name="Sci. Rep.">
        <title>Dictyocaulus viviparus genome, variome and transcriptome elucidate lungworm biology and support future intervention.</title>
        <authorList>
            <person name="McNulty S.N."/>
            <person name="Strube C."/>
            <person name="Rosa B.A."/>
            <person name="Martin J.C."/>
            <person name="Tyagi R."/>
            <person name="Choi Y.J."/>
            <person name="Wang Q."/>
            <person name="Hallsworth Pepin K."/>
            <person name="Zhang X."/>
            <person name="Ozersky P."/>
            <person name="Wilson R.K."/>
            <person name="Sternberg P.W."/>
            <person name="Gasser R.B."/>
            <person name="Mitreva M."/>
        </authorList>
    </citation>
    <scope>NUCLEOTIDE SEQUENCE [LARGE SCALE GENOMIC DNA]</scope>
    <source>
        <strain evidence="2">HannoverDv2000</strain>
    </source>
</reference>
<dbReference type="OrthoDB" id="5828288at2759"/>
<accession>A0A0D8XF07</accession>
<dbReference type="Proteomes" id="UP000053766">
    <property type="component" value="Unassembled WGS sequence"/>
</dbReference>
<dbReference type="EMBL" id="KN716687">
    <property type="protein sequence ID" value="KJH42264.1"/>
    <property type="molecule type" value="Genomic_DNA"/>
</dbReference>
<gene>
    <name evidence="1" type="ORF">DICVIV_11751</name>
</gene>
<evidence type="ECO:0000313" key="2">
    <source>
        <dbReference type="Proteomes" id="UP000053766"/>
    </source>
</evidence>
<evidence type="ECO:0000313" key="1">
    <source>
        <dbReference type="EMBL" id="KJH42264.1"/>
    </source>
</evidence>
<dbReference type="AlphaFoldDB" id="A0A0D8XF07"/>
<name>A0A0D8XF07_DICVI</name>
<sequence>MQDATRKHLYHRVGMTENDWKYSYYVFPNFTYFLSEAHCTKLPEGYDDFLKRMGFLYIRKQREEEIFLNGRFRGVIVYEGEPPENVTVNELHPFLIRGYSSPQRISIHRMDTTRQQYSFFYLIVFHSVRYFY</sequence>
<protein>
    <submittedName>
        <fullName evidence="1">Uncharacterized protein</fullName>
    </submittedName>
</protein>
<reference evidence="1 2" key="1">
    <citation type="submission" date="2013-11" db="EMBL/GenBank/DDBJ databases">
        <title>Draft genome of the bovine lungworm Dictyocaulus viviparus.</title>
        <authorList>
            <person name="Mitreva M."/>
        </authorList>
    </citation>
    <scope>NUCLEOTIDE SEQUENCE [LARGE SCALE GENOMIC DNA]</scope>
    <source>
        <strain evidence="1 2">HannoverDv2000</strain>
    </source>
</reference>
<proteinExistence type="predicted"/>
<organism evidence="1 2">
    <name type="scientific">Dictyocaulus viviparus</name>
    <name type="common">Bovine lungworm</name>
    <dbReference type="NCBI Taxonomy" id="29172"/>
    <lineage>
        <taxon>Eukaryota</taxon>
        <taxon>Metazoa</taxon>
        <taxon>Ecdysozoa</taxon>
        <taxon>Nematoda</taxon>
        <taxon>Chromadorea</taxon>
        <taxon>Rhabditida</taxon>
        <taxon>Rhabditina</taxon>
        <taxon>Rhabditomorpha</taxon>
        <taxon>Strongyloidea</taxon>
        <taxon>Metastrongylidae</taxon>
        <taxon>Dictyocaulus</taxon>
    </lineage>
</organism>